<dbReference type="InterPro" id="IPR003171">
    <property type="entry name" value="Mehydrof_redctse-like"/>
</dbReference>
<dbReference type="Proteomes" id="UP000663075">
    <property type="component" value="Chromosome"/>
</dbReference>
<evidence type="ECO:0000256" key="2">
    <source>
        <dbReference type="ARBA" id="ARBA00004777"/>
    </source>
</evidence>
<keyword evidence="4 6" id="KW-0274">FAD</keyword>
<dbReference type="Pfam" id="PF02219">
    <property type="entry name" value="MTHFR"/>
    <property type="match status" value="1"/>
</dbReference>
<evidence type="ECO:0000256" key="3">
    <source>
        <dbReference type="ARBA" id="ARBA00022630"/>
    </source>
</evidence>
<dbReference type="InterPro" id="IPR029041">
    <property type="entry name" value="FAD-linked_oxidoreductase-like"/>
</dbReference>
<comment type="cofactor">
    <cofactor evidence="1 6">
        <name>FAD</name>
        <dbReference type="ChEBI" id="CHEBI:57692"/>
    </cofactor>
</comment>
<evidence type="ECO:0000256" key="1">
    <source>
        <dbReference type="ARBA" id="ARBA00001974"/>
    </source>
</evidence>
<dbReference type="GO" id="GO:0006555">
    <property type="term" value="P:methionine metabolic process"/>
    <property type="evidence" value="ECO:0007669"/>
    <property type="project" value="InterPro"/>
</dbReference>
<reference evidence="7" key="1">
    <citation type="submission" date="2017-11" db="EMBL/GenBank/DDBJ databases">
        <authorList>
            <person name="Jian Z."/>
        </authorList>
    </citation>
    <scope>NUCLEOTIDE SEQUENCE</scope>
    <source>
        <strain evidence="7">YC</strain>
    </source>
</reference>
<evidence type="ECO:0000313" key="7">
    <source>
        <dbReference type="EMBL" id="QSF25351.1"/>
    </source>
</evidence>
<comment type="similarity">
    <text evidence="6">Belongs to the methylenetetrahydrofolate reductase family.</text>
</comment>
<dbReference type="AlphaFoldDB" id="A0A974WPN0"/>
<keyword evidence="3 6" id="KW-0285">Flavoprotein</keyword>
<gene>
    <name evidence="7" type="ORF">CU086_00805</name>
</gene>
<protein>
    <recommendedName>
        <fullName evidence="6">Methylenetetrahydrofolate reductase</fullName>
    </recommendedName>
</protein>
<evidence type="ECO:0000313" key="8">
    <source>
        <dbReference type="Proteomes" id="UP000663075"/>
    </source>
</evidence>
<keyword evidence="5 6" id="KW-0560">Oxidoreductase</keyword>
<name>A0A974WPN0_9PROT</name>
<evidence type="ECO:0000256" key="5">
    <source>
        <dbReference type="ARBA" id="ARBA00023002"/>
    </source>
</evidence>
<organism evidence="7 8">
    <name type="scientific">Candidatus Nasuia deltocephalincola</name>
    <dbReference type="NCBI Taxonomy" id="1160784"/>
    <lineage>
        <taxon>Bacteria</taxon>
        <taxon>Pseudomonadati</taxon>
        <taxon>Pseudomonadota</taxon>
        <taxon>Betaproteobacteria</taxon>
        <taxon>Candidatus Nasuia</taxon>
    </lineage>
</organism>
<keyword evidence="8" id="KW-1185">Reference proteome</keyword>
<comment type="pathway">
    <text evidence="2 6">One-carbon metabolism; tetrahydrofolate interconversion.</text>
</comment>
<dbReference type="EMBL" id="CP024850">
    <property type="protein sequence ID" value="QSF25351.1"/>
    <property type="molecule type" value="Genomic_DNA"/>
</dbReference>
<dbReference type="SUPFAM" id="SSF51730">
    <property type="entry name" value="FAD-linked oxidoreductase"/>
    <property type="match status" value="1"/>
</dbReference>
<dbReference type="GO" id="GO:0004489">
    <property type="term" value="F:methylenetetrahydrofolate reductase [NAD(P)H] activity"/>
    <property type="evidence" value="ECO:0007669"/>
    <property type="project" value="InterPro"/>
</dbReference>
<evidence type="ECO:0000256" key="6">
    <source>
        <dbReference type="RuleBase" id="RU003862"/>
    </source>
</evidence>
<sequence>MLIFCLKKIISFSNICKNEIPIWILNKLQNDFYNFKNFKKLNLEIFYNFLLKIINFKLNLIHFYTMNNIYFTNIICENINNIINI</sequence>
<evidence type="ECO:0000256" key="4">
    <source>
        <dbReference type="ARBA" id="ARBA00022827"/>
    </source>
</evidence>
<proteinExistence type="inferred from homology"/>
<dbReference type="Gene3D" id="3.20.20.220">
    <property type="match status" value="1"/>
</dbReference>
<accession>A0A974WPN0</accession>